<dbReference type="EMBL" id="JALJOV010001162">
    <property type="protein sequence ID" value="KAK9853089.1"/>
    <property type="molecule type" value="Genomic_DNA"/>
</dbReference>
<reference evidence="2 3" key="1">
    <citation type="journal article" date="2024" name="Nat. Commun.">
        <title>Phylogenomics reveals the evolutionary origins of lichenization in chlorophyte algae.</title>
        <authorList>
            <person name="Puginier C."/>
            <person name="Libourel C."/>
            <person name="Otte J."/>
            <person name="Skaloud P."/>
            <person name="Haon M."/>
            <person name="Grisel S."/>
            <person name="Petersen M."/>
            <person name="Berrin J.G."/>
            <person name="Delaux P.M."/>
            <person name="Dal Grande F."/>
            <person name="Keller J."/>
        </authorList>
    </citation>
    <scope>NUCLEOTIDE SEQUENCE [LARGE SCALE GENOMIC DNA]</scope>
    <source>
        <strain evidence="2 3">SAG 2523</strain>
    </source>
</reference>
<feature type="region of interest" description="Disordered" evidence="1">
    <location>
        <begin position="47"/>
        <end position="69"/>
    </location>
</feature>
<keyword evidence="3" id="KW-1185">Reference proteome</keyword>
<gene>
    <name evidence="2" type="ORF">WJX84_004173</name>
</gene>
<organism evidence="2 3">
    <name type="scientific">Apatococcus fuscideae</name>
    <dbReference type="NCBI Taxonomy" id="2026836"/>
    <lineage>
        <taxon>Eukaryota</taxon>
        <taxon>Viridiplantae</taxon>
        <taxon>Chlorophyta</taxon>
        <taxon>core chlorophytes</taxon>
        <taxon>Trebouxiophyceae</taxon>
        <taxon>Chlorellales</taxon>
        <taxon>Chlorellaceae</taxon>
        <taxon>Apatococcus</taxon>
    </lineage>
</organism>
<accession>A0AAW1SPG8</accession>
<sequence>MECNPKGSSKAVKPSRELPSLSHLTSTSRGRVRSGRMEIIRCLRDCFDNPLRGDSHYGRGPSEQRRELP</sequence>
<protein>
    <submittedName>
        <fullName evidence="2">Uncharacterized protein</fullName>
    </submittedName>
</protein>
<comment type="caution">
    <text evidence="2">The sequence shown here is derived from an EMBL/GenBank/DDBJ whole genome shotgun (WGS) entry which is preliminary data.</text>
</comment>
<evidence type="ECO:0000313" key="3">
    <source>
        <dbReference type="Proteomes" id="UP001485043"/>
    </source>
</evidence>
<evidence type="ECO:0000313" key="2">
    <source>
        <dbReference type="EMBL" id="KAK9853089.1"/>
    </source>
</evidence>
<evidence type="ECO:0000256" key="1">
    <source>
        <dbReference type="SAM" id="MobiDB-lite"/>
    </source>
</evidence>
<feature type="region of interest" description="Disordered" evidence="1">
    <location>
        <begin position="1"/>
        <end position="34"/>
    </location>
</feature>
<dbReference type="AlphaFoldDB" id="A0AAW1SPG8"/>
<proteinExistence type="predicted"/>
<dbReference type="Proteomes" id="UP001485043">
    <property type="component" value="Unassembled WGS sequence"/>
</dbReference>
<name>A0AAW1SPG8_9CHLO</name>